<feature type="region of interest" description="Disordered" evidence="2">
    <location>
        <begin position="756"/>
        <end position="798"/>
    </location>
</feature>
<keyword evidence="1" id="KW-0175">Coiled coil</keyword>
<feature type="coiled-coil region" evidence="1">
    <location>
        <begin position="460"/>
        <end position="535"/>
    </location>
</feature>
<evidence type="ECO:0000313" key="3">
    <source>
        <dbReference type="EMBL" id="GEU48589.1"/>
    </source>
</evidence>
<proteinExistence type="predicted"/>
<feature type="region of interest" description="Disordered" evidence="2">
    <location>
        <begin position="180"/>
        <end position="211"/>
    </location>
</feature>
<name>A0A6L2KI48_TANCI</name>
<organism evidence="3">
    <name type="scientific">Tanacetum cinerariifolium</name>
    <name type="common">Dalmatian daisy</name>
    <name type="synonym">Chrysanthemum cinerariifolium</name>
    <dbReference type="NCBI Taxonomy" id="118510"/>
    <lineage>
        <taxon>Eukaryota</taxon>
        <taxon>Viridiplantae</taxon>
        <taxon>Streptophyta</taxon>
        <taxon>Embryophyta</taxon>
        <taxon>Tracheophyta</taxon>
        <taxon>Spermatophyta</taxon>
        <taxon>Magnoliopsida</taxon>
        <taxon>eudicotyledons</taxon>
        <taxon>Gunneridae</taxon>
        <taxon>Pentapetalae</taxon>
        <taxon>asterids</taxon>
        <taxon>campanulids</taxon>
        <taxon>Asterales</taxon>
        <taxon>Asteraceae</taxon>
        <taxon>Asteroideae</taxon>
        <taxon>Anthemideae</taxon>
        <taxon>Anthemidinae</taxon>
        <taxon>Tanacetum</taxon>
    </lineage>
</organism>
<evidence type="ECO:0000256" key="1">
    <source>
        <dbReference type="SAM" id="Coils"/>
    </source>
</evidence>
<dbReference type="EMBL" id="BKCJ010002443">
    <property type="protein sequence ID" value="GEU48589.1"/>
    <property type="molecule type" value="Genomic_DNA"/>
</dbReference>
<protein>
    <submittedName>
        <fullName evidence="3">Integrase, catalytic region, zinc finger, CCHC-type, peptidase aspartic, catalytic</fullName>
    </submittedName>
</protein>
<feature type="compositionally biased region" description="Basic residues" evidence="2">
    <location>
        <begin position="773"/>
        <end position="782"/>
    </location>
</feature>
<accession>A0A6L2KI48</accession>
<sequence>MPTRQDIYAADSETCPHMLNKENYVPWSSHLLCYAKSRPNRKLIYNSIINGAYVRQMIHEPGDQNCKVPMNETFHEQTDDELTEKELKQVEANDQAIQTILFGLLEEIYAGVDSCETAHEIRLRVQQMMKGYDIGIQEKKEVDDLRAEQLATHNPLAFMAISNNPFNYLVFYLDQPSSSTYMKQPQPNNNPNPQPSFNQNYMQQPMPNPEDITDPTTTINMALVLMAKEFKLNYSTPTNNNQRILSNPRNRKIAQLDMNMVQEIQMQMVGGNGGNQFRKYVGQNNVRNQNGLIVVPKIANQNPNRNCNVVAARAEGNANGNYGIQLQAEEFDLMAATADLDEIEEDNANCILMANLQQASTSGTQIDKAPVYDSDGSVEVQLNDNCYNNYIFNMFTQEEQYTKLLEPIPESHQVPHNDSNVIYEVSSMEQDGETVKQHSVTVKETHAYFESLYNNLSIKVEKVNTVNRKLRETNDDLTTELARYKIQEKCFEISQEKYDKHERSNQSYSRLAKEADESLAKHKALELEIERLLRVVVSHDIMSIMQSNSVVDTSNLQTELEPYNNMQQKIEQLQAQLGDQKGKSKDTPCVSDTLDPLSQKLENENVELEFQGLSKIDETHALSKPVTLNSLPTQQESKVMKNENVIALGMFRIDPHKTSREDKCVPINKVRASVRTNPITVSQPHFITKKVFNSDSNGFSSTRVDITTETRRPRPRSNMKNHRNDKSEIVCAMCKQCLITASQDVFVLNYVNGMNSRGKKQKANASNTENQKKQKPKVKKPKKVESNERLASPKPSKTRSCLKWLPTGRIFNRKRKIIESNKSESHSDCLNDSRCSKHMKGNLKLLINFVWKLLGTVRFRNDVAVILGYGNLQWRYILITNVYFVEGLGHNLFLVGQFCDSNLEVSFRRNTCFVRNLEGDDLLKKIVQQTFTLSISMKWPLHIQFASWLVLFLLSLGYGINVYPTSTLTPSMTLPEMISSPVFRNSNIIKNVFVPHVSKEKAKGHLTHPNQFQILSRATNIPNTSQNVDELETQQQHAQQQDNTVPLQPKMVADNVPNAMFDGNTFVNPFATPSTSVAESSSSQYVDPSNMLTFNQPYPHEYQWTKDHPLKQVIGEPL</sequence>
<comment type="caution">
    <text evidence="3">The sequence shown here is derived from an EMBL/GenBank/DDBJ whole genome shotgun (WGS) entry which is preliminary data.</text>
</comment>
<reference evidence="3" key="1">
    <citation type="journal article" date="2019" name="Sci. Rep.">
        <title>Draft genome of Tanacetum cinerariifolium, the natural source of mosquito coil.</title>
        <authorList>
            <person name="Yamashiro T."/>
            <person name="Shiraishi A."/>
            <person name="Satake H."/>
            <person name="Nakayama K."/>
        </authorList>
    </citation>
    <scope>NUCLEOTIDE SEQUENCE</scope>
</reference>
<evidence type="ECO:0000256" key="2">
    <source>
        <dbReference type="SAM" id="MobiDB-lite"/>
    </source>
</evidence>
<gene>
    <name evidence="3" type="ORF">Tci_020567</name>
</gene>
<dbReference type="AlphaFoldDB" id="A0A6L2KI48"/>